<dbReference type="RefSeq" id="WP_135262905.1">
    <property type="nucleotide sequence ID" value="NZ_SMLM01000001.1"/>
</dbReference>
<evidence type="ECO:0000313" key="4">
    <source>
        <dbReference type="Proteomes" id="UP000298180"/>
    </source>
</evidence>
<dbReference type="EMBL" id="SMLM01000001">
    <property type="protein sequence ID" value="TFZ06818.1"/>
    <property type="molecule type" value="Genomic_DNA"/>
</dbReference>
<dbReference type="OrthoDB" id="3828095at2"/>
<dbReference type="SFLD" id="SFLDG01150">
    <property type="entry name" value="Main.1:_Beta-like"/>
    <property type="match status" value="1"/>
</dbReference>
<sequence length="223" mass="24669">MTLKLYFATGACSFVPHSLLEAAGAPFEPVLVKLHKGEQNSPEYRAINPRGQVPVLVDGDTVITQILAIVGYLNDRFPQANFLPKEPLARAKVMETLAWMNNTVHPTFTHVFMPFKFTDKPEAQAEIKAYNAQLYRPMLADIEAMAQKAAKEGRPFLGGQDFGPLDAYALTLLRWGGFAGIDPAGFPALWSHVQKVAQLPPVARAIERERLQLNVYQPATGRP</sequence>
<dbReference type="SUPFAM" id="SSF47616">
    <property type="entry name" value="GST C-terminal domain-like"/>
    <property type="match status" value="1"/>
</dbReference>
<gene>
    <name evidence="3" type="ORF">EZ313_09400</name>
</gene>
<dbReference type="Gene3D" id="3.40.30.10">
    <property type="entry name" value="Glutaredoxin"/>
    <property type="match status" value="1"/>
</dbReference>
<dbReference type="InterPro" id="IPR036249">
    <property type="entry name" value="Thioredoxin-like_sf"/>
</dbReference>
<dbReference type="AlphaFoldDB" id="A0A4Z0C8U3"/>
<dbReference type="PANTHER" id="PTHR44051:SF8">
    <property type="entry name" value="GLUTATHIONE S-TRANSFERASE GSTA"/>
    <property type="match status" value="1"/>
</dbReference>
<dbReference type="GO" id="GO:0016740">
    <property type="term" value="F:transferase activity"/>
    <property type="evidence" value="ECO:0007669"/>
    <property type="project" value="UniProtKB-KW"/>
</dbReference>
<dbReference type="SFLD" id="SFLDG00358">
    <property type="entry name" value="Main_(cytGST)"/>
    <property type="match status" value="1"/>
</dbReference>
<feature type="domain" description="GST C-terminal" evidence="2">
    <location>
        <begin position="86"/>
        <end position="222"/>
    </location>
</feature>
<dbReference type="SFLD" id="SFLDS00019">
    <property type="entry name" value="Glutathione_Transferase_(cytos"/>
    <property type="match status" value="1"/>
</dbReference>
<feature type="domain" description="GST N-terminal" evidence="1">
    <location>
        <begin position="1"/>
        <end position="81"/>
    </location>
</feature>
<dbReference type="InterPro" id="IPR040079">
    <property type="entry name" value="Glutathione_S-Trfase"/>
</dbReference>
<dbReference type="Pfam" id="PF02798">
    <property type="entry name" value="GST_N"/>
    <property type="match status" value="1"/>
</dbReference>
<dbReference type="SUPFAM" id="SSF52833">
    <property type="entry name" value="Thioredoxin-like"/>
    <property type="match status" value="1"/>
</dbReference>
<evidence type="ECO:0000313" key="3">
    <source>
        <dbReference type="EMBL" id="TFZ06818.1"/>
    </source>
</evidence>
<dbReference type="Gene3D" id="1.20.1050.10">
    <property type="match status" value="1"/>
</dbReference>
<dbReference type="InterPro" id="IPR010987">
    <property type="entry name" value="Glutathione-S-Trfase_C-like"/>
</dbReference>
<keyword evidence="3" id="KW-0808">Transferase</keyword>
<name>A0A4Z0C8U3_9BURK</name>
<dbReference type="PANTHER" id="PTHR44051">
    <property type="entry name" value="GLUTATHIONE S-TRANSFERASE-RELATED"/>
    <property type="match status" value="1"/>
</dbReference>
<protein>
    <submittedName>
        <fullName evidence="3">Glutathione S-transferase family protein</fullName>
    </submittedName>
</protein>
<dbReference type="CDD" id="cd03057">
    <property type="entry name" value="GST_N_Beta"/>
    <property type="match status" value="1"/>
</dbReference>
<dbReference type="Proteomes" id="UP000298180">
    <property type="component" value="Unassembled WGS sequence"/>
</dbReference>
<organism evidence="3 4">
    <name type="scientific">Ramlibacter henchirensis</name>
    <dbReference type="NCBI Taxonomy" id="204072"/>
    <lineage>
        <taxon>Bacteria</taxon>
        <taxon>Pseudomonadati</taxon>
        <taxon>Pseudomonadota</taxon>
        <taxon>Betaproteobacteria</taxon>
        <taxon>Burkholderiales</taxon>
        <taxon>Comamonadaceae</taxon>
        <taxon>Ramlibacter</taxon>
    </lineage>
</organism>
<comment type="caution">
    <text evidence="3">The sequence shown here is derived from an EMBL/GenBank/DDBJ whole genome shotgun (WGS) entry which is preliminary data.</text>
</comment>
<reference evidence="3 4" key="1">
    <citation type="submission" date="2019-03" db="EMBL/GenBank/DDBJ databases">
        <title>Ramlibacter henchirensis DSM 14656, whole genome shotgun sequence.</title>
        <authorList>
            <person name="Zhang X."/>
            <person name="Feng G."/>
            <person name="Zhu H."/>
        </authorList>
    </citation>
    <scope>NUCLEOTIDE SEQUENCE [LARGE SCALE GENOMIC DNA]</scope>
    <source>
        <strain evidence="3 4">DSM 14656</strain>
    </source>
</reference>
<dbReference type="InterPro" id="IPR004045">
    <property type="entry name" value="Glutathione_S-Trfase_N"/>
</dbReference>
<dbReference type="PROSITE" id="PS50404">
    <property type="entry name" value="GST_NTER"/>
    <property type="match status" value="1"/>
</dbReference>
<dbReference type="CDD" id="cd03188">
    <property type="entry name" value="GST_C_Beta"/>
    <property type="match status" value="1"/>
</dbReference>
<evidence type="ECO:0000259" key="1">
    <source>
        <dbReference type="PROSITE" id="PS50404"/>
    </source>
</evidence>
<evidence type="ECO:0000259" key="2">
    <source>
        <dbReference type="PROSITE" id="PS50405"/>
    </source>
</evidence>
<keyword evidence="4" id="KW-1185">Reference proteome</keyword>
<accession>A0A4Z0C8U3</accession>
<dbReference type="InterPro" id="IPR036282">
    <property type="entry name" value="Glutathione-S-Trfase_C_sf"/>
</dbReference>
<proteinExistence type="predicted"/>
<dbReference type="PROSITE" id="PS50405">
    <property type="entry name" value="GST_CTER"/>
    <property type="match status" value="1"/>
</dbReference>